<dbReference type="Gene3D" id="2.60.120.260">
    <property type="entry name" value="Galactose-binding domain-like"/>
    <property type="match status" value="1"/>
</dbReference>
<keyword evidence="2" id="KW-0964">Secreted</keyword>
<dbReference type="Pfam" id="PF00754">
    <property type="entry name" value="F5_F8_type_C"/>
    <property type="match status" value="1"/>
</dbReference>
<name>A0A6I1GHG7_9BIFI</name>
<evidence type="ECO:0000256" key="3">
    <source>
        <dbReference type="ARBA" id="ARBA00022729"/>
    </source>
</evidence>
<keyword evidence="6" id="KW-1133">Transmembrane helix</keyword>
<proteinExistence type="predicted"/>
<dbReference type="Pfam" id="PF16403">
    <property type="entry name" value="Bact_surface_Ig-like"/>
    <property type="match status" value="1"/>
</dbReference>
<dbReference type="Pfam" id="PF07554">
    <property type="entry name" value="FIVAR"/>
    <property type="match status" value="1"/>
</dbReference>
<feature type="transmembrane region" description="Helical" evidence="6">
    <location>
        <begin position="1094"/>
        <end position="1112"/>
    </location>
</feature>
<feature type="chain" id="PRO_5038798077" evidence="7">
    <location>
        <begin position="31"/>
        <end position="1119"/>
    </location>
</feature>
<feature type="signal peptide" evidence="7">
    <location>
        <begin position="1"/>
        <end position="30"/>
    </location>
</feature>
<protein>
    <submittedName>
        <fullName evidence="10">F5/8 type C domain-containing protein</fullName>
    </submittedName>
</protein>
<dbReference type="InterPro" id="IPR013783">
    <property type="entry name" value="Ig-like_fold"/>
</dbReference>
<dbReference type="InterPro" id="IPR032179">
    <property type="entry name" value="Cry22Aa_Ig-like"/>
</dbReference>
<dbReference type="InterPro" id="IPR012334">
    <property type="entry name" value="Pectin_lyas_fold"/>
</dbReference>
<evidence type="ECO:0000256" key="7">
    <source>
        <dbReference type="SAM" id="SignalP"/>
    </source>
</evidence>
<evidence type="ECO:0000313" key="10">
    <source>
        <dbReference type="EMBL" id="KAB7791075.1"/>
    </source>
</evidence>
<keyword evidence="3 7" id="KW-0732">Signal</keyword>
<dbReference type="RefSeq" id="WP_226835869.1">
    <property type="nucleotide sequence ID" value="NZ_JBHSKZ010000003.1"/>
</dbReference>
<dbReference type="InterPro" id="IPR008979">
    <property type="entry name" value="Galactose-bd-like_sf"/>
</dbReference>
<dbReference type="EMBL" id="WBVT01000004">
    <property type="protein sequence ID" value="KAB7791075.1"/>
    <property type="molecule type" value="Genomic_DNA"/>
</dbReference>
<evidence type="ECO:0000256" key="4">
    <source>
        <dbReference type="ARBA" id="ARBA00023088"/>
    </source>
</evidence>
<feature type="region of interest" description="Disordered" evidence="5">
    <location>
        <begin position="1037"/>
        <end position="1090"/>
    </location>
</feature>
<accession>A0A6I1GHG7</accession>
<evidence type="ECO:0000256" key="1">
    <source>
        <dbReference type="ARBA" id="ARBA00022512"/>
    </source>
</evidence>
<dbReference type="InterPro" id="IPR019931">
    <property type="entry name" value="LPXTG_anchor"/>
</dbReference>
<feature type="compositionally biased region" description="Low complexity" evidence="5">
    <location>
        <begin position="1044"/>
        <end position="1079"/>
    </location>
</feature>
<organism evidence="10 11">
    <name type="scientific">Bifidobacterium leontopitheci</name>
    <dbReference type="NCBI Taxonomy" id="2650774"/>
    <lineage>
        <taxon>Bacteria</taxon>
        <taxon>Bacillati</taxon>
        <taxon>Actinomycetota</taxon>
        <taxon>Actinomycetes</taxon>
        <taxon>Bifidobacteriales</taxon>
        <taxon>Bifidobacteriaceae</taxon>
        <taxon>Bifidobacterium</taxon>
    </lineage>
</organism>
<evidence type="ECO:0000256" key="2">
    <source>
        <dbReference type="ARBA" id="ARBA00022525"/>
    </source>
</evidence>
<feature type="domain" description="Gram-positive cocci surface proteins LPxTG" evidence="9">
    <location>
        <begin position="1085"/>
        <end position="1119"/>
    </location>
</feature>
<keyword evidence="4" id="KW-0572">Peptidoglycan-anchor</keyword>
<keyword evidence="1" id="KW-0134">Cell wall</keyword>
<dbReference type="PROSITE" id="PS50022">
    <property type="entry name" value="FA58C_3"/>
    <property type="match status" value="1"/>
</dbReference>
<keyword evidence="6" id="KW-0812">Transmembrane</keyword>
<sequence>MSAYSHGGKVAALLLAVATSIGFAVPAATAAPAAKSATATTAATADWAGNEKNPYGGTDYYIDAENGKDTNAGTSADAAWQNLTKANETTFQPGDRILLKSGSTWHKQQLWPKGSGSDGKPITITAYGDSDARPYIATDGNVVQPFDSGVGGRSPHKNPDTVGLTGAIVLRNQQYWEINNVELSNDNDFDTDITAQDGNIWDGISVSINADKFPEGTAAADTVMHHFRINDVYVHNTDAGAQWQSIYAAGVDFQVFGSKTVTDYAEHGYYFDDVRIENNTFKNVDLNAIQFGFNWMGKDGGYTDETGKYHEGWEDYWVRSRDLYSRNLYIGHNYMESIGQGAVQVGHTKDAVIEYNEINGFLARYTEVSCALYMWASADSVMRYNEVYNGPAGQYDGTPWDLEYTNFNVTYEYNYSHDNKAGWMAYMGNSGNSIARYNLSINDNGVLLKNMLSTNYSPTYIANNVLVYDASKGGHFHDEVLKDTVYFLNNVFYNTATDQPTQWSRKEGALDKAVFSNNDFYEAGGKQSDTQPADKNGLEVDPKFAGFSGGTDTPAGKLADVTPKFKLADDSPLIDAGRYNAHLGTADMFGTQLYYGDAPDIGIAETKKGEQVKNPVDNDPIEQEGKDTRTNLALGATVTASSTHPQLPGSAKYLVDGNDATRWAAADDATYPITLDLDFGKDITFDEVDLKEFIDGETPARVAQYSFYTWDASANDGKGDWTKIYTSAADAGIGTLAKVNLDKAVTSSKLRVALDSVKPGTVWTPTMTEIQVYNGSGSASHKPAVSVVNAEFNTKDTATLPEYTVKLDGDTLSSIRWIGSEGNVLGSLDAKDYTVADGADADTKTVKIAADFLADKDPGSYGLQFEFASGATRKVALDVVSKDVTVPDTTAPVFKGVEDVTLDYGADFDPLAGVTATDDVDGDVTAGIKVEGTVDTKKAGDYTITYTVSDKAGNEAKATRKVTVKPEAKPEPQPVDKTKLNQAIATAEAYKEADYTAESWSAFAEALKTAKKVAADENASAEQVKTALAALQDAEGKLVRKSDNGGTDNGGKPTKPTTPTTPNKPAAKPAAKPTTGDKTQQQSGLSKTGASVEAAAFAALALAAVAGAAFAVRKRRETR</sequence>
<evidence type="ECO:0000259" key="8">
    <source>
        <dbReference type="PROSITE" id="PS50022"/>
    </source>
</evidence>
<dbReference type="Gene3D" id="2.160.20.10">
    <property type="entry name" value="Single-stranded right-handed beta-helix, Pectin lyase-like"/>
    <property type="match status" value="1"/>
</dbReference>
<dbReference type="InterPro" id="IPR000421">
    <property type="entry name" value="FA58C"/>
</dbReference>
<feature type="compositionally biased region" description="Polar residues" evidence="5">
    <location>
        <begin position="1080"/>
        <end position="1089"/>
    </location>
</feature>
<dbReference type="SUPFAM" id="SSF49785">
    <property type="entry name" value="Galactose-binding domain-like"/>
    <property type="match status" value="1"/>
</dbReference>
<keyword evidence="6" id="KW-0472">Membrane</keyword>
<dbReference type="Gene3D" id="2.60.40.10">
    <property type="entry name" value="Immunoglobulins"/>
    <property type="match status" value="1"/>
</dbReference>
<evidence type="ECO:0000256" key="5">
    <source>
        <dbReference type="SAM" id="MobiDB-lite"/>
    </source>
</evidence>
<gene>
    <name evidence="10" type="ORF">F7D09_0431</name>
</gene>
<reference evidence="10 11" key="1">
    <citation type="submission" date="2019-09" db="EMBL/GenBank/DDBJ databases">
        <title>Characterization of the phylogenetic diversity of two novel species belonging to the genus Bifidobacterium: Bifidobacterium cebidarum sp. nov. and Bifidobacterium leontopitheci sp. nov.</title>
        <authorList>
            <person name="Lugli G.A."/>
            <person name="Duranti S."/>
            <person name="Milani C."/>
            <person name="Turroni F."/>
            <person name="Ventura M."/>
        </authorList>
    </citation>
    <scope>NUCLEOTIDE SEQUENCE [LARGE SCALE GENOMIC DNA]</scope>
    <source>
        <strain evidence="10 11">LMG 31471</strain>
    </source>
</reference>
<feature type="domain" description="F5/8 type C" evidence="8">
    <location>
        <begin position="625"/>
        <end position="775"/>
    </location>
</feature>
<dbReference type="InterPro" id="IPR011050">
    <property type="entry name" value="Pectin_lyase_fold/virulence"/>
</dbReference>
<evidence type="ECO:0000256" key="6">
    <source>
        <dbReference type="SAM" id="Phobius"/>
    </source>
</evidence>
<dbReference type="Gene3D" id="1.20.1270.70">
    <property type="entry name" value="Designed single chain three-helix bundle"/>
    <property type="match status" value="1"/>
</dbReference>
<comment type="caution">
    <text evidence="10">The sequence shown here is derived from an EMBL/GenBank/DDBJ whole genome shotgun (WGS) entry which is preliminary data.</text>
</comment>
<evidence type="ECO:0000259" key="9">
    <source>
        <dbReference type="PROSITE" id="PS50847"/>
    </source>
</evidence>
<dbReference type="Proteomes" id="UP000441772">
    <property type="component" value="Unassembled WGS sequence"/>
</dbReference>
<keyword evidence="11" id="KW-1185">Reference proteome</keyword>
<evidence type="ECO:0000313" key="11">
    <source>
        <dbReference type="Proteomes" id="UP000441772"/>
    </source>
</evidence>
<dbReference type="AlphaFoldDB" id="A0A6I1GHG7"/>
<dbReference type="GO" id="GO:0005975">
    <property type="term" value="P:carbohydrate metabolic process"/>
    <property type="evidence" value="ECO:0007669"/>
    <property type="project" value="UniProtKB-ARBA"/>
</dbReference>
<dbReference type="SUPFAM" id="SSF51126">
    <property type="entry name" value="Pectin lyase-like"/>
    <property type="match status" value="1"/>
</dbReference>
<dbReference type="PROSITE" id="PS50847">
    <property type="entry name" value="GRAM_POS_ANCHORING"/>
    <property type="match status" value="1"/>
</dbReference>